<evidence type="ECO:0000256" key="2">
    <source>
        <dbReference type="ARBA" id="ARBA00009463"/>
    </source>
</evidence>
<gene>
    <name evidence="6" type="ORF">OS242_20000</name>
</gene>
<dbReference type="EMBL" id="JAPMLT010000017">
    <property type="protein sequence ID" value="MCX7572194.1"/>
    <property type="molecule type" value="Genomic_DNA"/>
</dbReference>
<comment type="similarity">
    <text evidence="2">Belongs to the 3-hydroxyacyl-CoA dehydrogenase family.</text>
</comment>
<dbReference type="PANTHER" id="PTHR48075:SF5">
    <property type="entry name" value="3-HYDROXYBUTYRYL-COA DEHYDROGENASE"/>
    <property type="match status" value="1"/>
</dbReference>
<dbReference type="InterPro" id="IPR022694">
    <property type="entry name" value="3-OHacyl-CoA_DH"/>
</dbReference>
<dbReference type="InterPro" id="IPR013328">
    <property type="entry name" value="6PGD_dom2"/>
</dbReference>
<dbReference type="PANTHER" id="PTHR48075">
    <property type="entry name" value="3-HYDROXYACYL-COA DEHYDROGENASE FAMILY PROTEIN"/>
    <property type="match status" value="1"/>
</dbReference>
<proteinExistence type="inferred from homology"/>
<reference evidence="6 7" key="1">
    <citation type="submission" date="2022-11" db="EMBL/GenBank/DDBJ databases">
        <title>Study of microbial diversity in lake waters.</title>
        <authorList>
            <person name="Zhang J."/>
        </authorList>
    </citation>
    <scope>NUCLEOTIDE SEQUENCE [LARGE SCALE GENOMIC DNA]</scope>
    <source>
        <strain evidence="6 7">DT12</strain>
    </source>
</reference>
<dbReference type="InterPro" id="IPR006176">
    <property type="entry name" value="3-OHacyl-CoA_DH_NAD-bd"/>
</dbReference>
<dbReference type="InterPro" id="IPR036291">
    <property type="entry name" value="NAD(P)-bd_dom_sf"/>
</dbReference>
<dbReference type="InterPro" id="IPR006108">
    <property type="entry name" value="3HC_DH_C"/>
</dbReference>
<comment type="caution">
    <text evidence="6">The sequence shown here is derived from an EMBL/GenBank/DDBJ whole genome shotgun (WGS) entry which is preliminary data.</text>
</comment>
<evidence type="ECO:0000259" key="4">
    <source>
        <dbReference type="Pfam" id="PF00725"/>
    </source>
</evidence>
<feature type="domain" description="3-hydroxyacyl-CoA dehydrogenase NAD binding" evidence="5">
    <location>
        <begin position="13"/>
        <end position="190"/>
    </location>
</feature>
<dbReference type="Pfam" id="PF00725">
    <property type="entry name" value="3HCDH"/>
    <property type="match status" value="1"/>
</dbReference>
<dbReference type="Pfam" id="PF02737">
    <property type="entry name" value="3HCDH_N"/>
    <property type="match status" value="1"/>
</dbReference>
<dbReference type="InterPro" id="IPR008927">
    <property type="entry name" value="6-PGluconate_DH-like_C_sf"/>
</dbReference>
<dbReference type="SUPFAM" id="SSF51735">
    <property type="entry name" value="NAD(P)-binding Rossmann-fold domains"/>
    <property type="match status" value="1"/>
</dbReference>
<dbReference type="Proteomes" id="UP001208017">
    <property type="component" value="Unassembled WGS sequence"/>
</dbReference>
<accession>A0ABT3XBQ6</accession>
<dbReference type="PIRSF" id="PIRSF000105">
    <property type="entry name" value="HCDH"/>
    <property type="match status" value="1"/>
</dbReference>
<dbReference type="Gene3D" id="3.40.50.720">
    <property type="entry name" value="NAD(P)-binding Rossmann-like Domain"/>
    <property type="match status" value="1"/>
</dbReference>
<dbReference type="RefSeq" id="WP_267153445.1">
    <property type="nucleotide sequence ID" value="NZ_JAPMLT010000017.1"/>
</dbReference>
<comment type="pathway">
    <text evidence="1">Lipid metabolism; butanoate metabolism.</text>
</comment>
<organism evidence="6 7">
    <name type="scientific">Tumebacillus lacus</name>
    <dbReference type="NCBI Taxonomy" id="2995335"/>
    <lineage>
        <taxon>Bacteria</taxon>
        <taxon>Bacillati</taxon>
        <taxon>Bacillota</taxon>
        <taxon>Bacilli</taxon>
        <taxon>Bacillales</taxon>
        <taxon>Alicyclobacillaceae</taxon>
        <taxon>Tumebacillus</taxon>
    </lineage>
</organism>
<dbReference type="SUPFAM" id="SSF48179">
    <property type="entry name" value="6-phosphogluconate dehydrogenase C-terminal domain-like"/>
    <property type="match status" value="1"/>
</dbReference>
<evidence type="ECO:0000256" key="1">
    <source>
        <dbReference type="ARBA" id="ARBA00005086"/>
    </source>
</evidence>
<feature type="domain" description="3-hydroxyacyl-CoA dehydrogenase C-terminal" evidence="4">
    <location>
        <begin position="193"/>
        <end position="290"/>
    </location>
</feature>
<sequence>MSGLGTKAFEGAVGVIGAGTMGIGIAQVSAQAGYDVIVYDIAEDVLAKAMAGLSKSLHKLEEKGKIAAGAAQQILSRIRTSTELEAFAGAAIVVEAAPEKLELKKSIFQKLESIVAPEAVLASNTSSIPITAVAGGMKSPERVVGMHFFNPVPLMKLVEVIAGQRTEEKAVEVTNAFAKSLGKTAVTCIDTPGFIVNRVARGFYGEGLRLVQEGVADLETIDKLARLEGNFRMGPFELMDLIGIDVNLAVSQSVYRATYEEQRYRPNPIQERMVQSGDFGRKTGRGFYRYDDK</sequence>
<evidence type="ECO:0000259" key="5">
    <source>
        <dbReference type="Pfam" id="PF02737"/>
    </source>
</evidence>
<evidence type="ECO:0000313" key="6">
    <source>
        <dbReference type="EMBL" id="MCX7572194.1"/>
    </source>
</evidence>
<dbReference type="Gene3D" id="1.10.1040.10">
    <property type="entry name" value="N-(1-d-carboxylethyl)-l-norvaline Dehydrogenase, domain 2"/>
    <property type="match status" value="1"/>
</dbReference>
<evidence type="ECO:0000256" key="3">
    <source>
        <dbReference type="ARBA" id="ARBA00023002"/>
    </source>
</evidence>
<keyword evidence="3" id="KW-0560">Oxidoreductase</keyword>
<protein>
    <submittedName>
        <fullName evidence="6">3-hydroxyacyl-CoA dehydrogenase NAD-binding domain-containing protein</fullName>
    </submittedName>
</protein>
<name>A0ABT3XBQ6_9BACL</name>
<evidence type="ECO:0000313" key="7">
    <source>
        <dbReference type="Proteomes" id="UP001208017"/>
    </source>
</evidence>
<keyword evidence="7" id="KW-1185">Reference proteome</keyword>